<evidence type="ECO:0000313" key="4">
    <source>
        <dbReference type="Proteomes" id="UP000243937"/>
    </source>
</evidence>
<name>A0A1Y0D761_9GAMM</name>
<dbReference type="Gene3D" id="2.70.70.10">
    <property type="entry name" value="Glucose Permease (Domain IIA)"/>
    <property type="match status" value="1"/>
</dbReference>
<evidence type="ECO:0000313" key="3">
    <source>
        <dbReference type="EMBL" id="ART82895.1"/>
    </source>
</evidence>
<keyword evidence="1" id="KW-1133">Transmembrane helix</keyword>
<evidence type="ECO:0000256" key="1">
    <source>
        <dbReference type="SAM" id="Phobius"/>
    </source>
</evidence>
<dbReference type="Pfam" id="PF01551">
    <property type="entry name" value="Peptidase_M23"/>
    <property type="match status" value="1"/>
</dbReference>
<dbReference type="CDD" id="cd12797">
    <property type="entry name" value="M23_peptidase"/>
    <property type="match status" value="1"/>
</dbReference>
<protein>
    <recommendedName>
        <fullName evidence="2">M23ase beta-sheet core domain-containing protein</fullName>
    </recommendedName>
</protein>
<keyword evidence="1" id="KW-0812">Transmembrane</keyword>
<organism evidence="3 4">
    <name type="scientific">Oceanisphaera profunda</name>
    <dbReference type="NCBI Taxonomy" id="1416627"/>
    <lineage>
        <taxon>Bacteria</taxon>
        <taxon>Pseudomonadati</taxon>
        <taxon>Pseudomonadota</taxon>
        <taxon>Gammaproteobacteria</taxon>
        <taxon>Aeromonadales</taxon>
        <taxon>Aeromonadaceae</taxon>
        <taxon>Oceanisphaera</taxon>
    </lineage>
</organism>
<sequence>MQTAQMQESSTQPAAIAAATVAPHAHFSWSKFWSQSRGLLLVTLISLAAALFFYSQWQSAQRQQLVLSAQLEQQKRLQQRELGRIGQRLGQLQAELAQVSQMGNRLVNDYDLVDELPVARVDNNLLQRPFNGFADLNQTLAQVMTQTQEYGITLVALESMLLNLHINEITQIQGHPVPGISQLSSGFGQRRDPFSGRARWHRGLDFRGKQGEPIAATAAGVVSLSEHHRDFGNMVEISHGQGWITRYAHLDTQLVEVGEHVEQGQLIARMGRTGRATGVHLHYEVLKGNKQLNPARFIPN</sequence>
<reference evidence="3 4" key="1">
    <citation type="journal article" date="2014" name="Int. J. Syst. Evol. Microbiol.">
        <title>Oceanisphaera profunda sp. nov., a marine bacterium isolated from deep-sea sediment, and emended description of the genus Oceanisphaera.</title>
        <authorList>
            <person name="Xu Z."/>
            <person name="Zhang X.Y."/>
            <person name="Su H.N."/>
            <person name="Yu Z.C."/>
            <person name="Liu C."/>
            <person name="Li H."/>
            <person name="Chen X.L."/>
            <person name="Song X.Y."/>
            <person name="Xie B.B."/>
            <person name="Qin Q.L."/>
            <person name="Zhou B.C."/>
            <person name="Shi M."/>
            <person name="Huang Y."/>
            <person name="Zhang Y.Z."/>
        </authorList>
    </citation>
    <scope>NUCLEOTIDE SEQUENCE [LARGE SCALE GENOMIC DNA]</scope>
    <source>
        <strain evidence="3 4">SM1222</strain>
    </source>
</reference>
<proteinExistence type="predicted"/>
<dbReference type="SUPFAM" id="SSF51261">
    <property type="entry name" value="Duplicated hybrid motif"/>
    <property type="match status" value="1"/>
</dbReference>
<keyword evidence="4" id="KW-1185">Reference proteome</keyword>
<dbReference type="Proteomes" id="UP000243937">
    <property type="component" value="Chromosome"/>
</dbReference>
<gene>
    <name evidence="3" type="ORF">CBP31_09850</name>
</gene>
<dbReference type="GO" id="GO:0004222">
    <property type="term" value="F:metalloendopeptidase activity"/>
    <property type="evidence" value="ECO:0007669"/>
    <property type="project" value="TreeGrafter"/>
</dbReference>
<feature type="domain" description="M23ase beta-sheet core" evidence="2">
    <location>
        <begin position="201"/>
        <end position="294"/>
    </location>
</feature>
<dbReference type="InterPro" id="IPR050570">
    <property type="entry name" value="Cell_wall_metabolism_enzyme"/>
</dbReference>
<dbReference type="EMBL" id="CP021377">
    <property type="protein sequence ID" value="ART82895.1"/>
    <property type="molecule type" value="Genomic_DNA"/>
</dbReference>
<keyword evidence="1" id="KW-0472">Membrane</keyword>
<dbReference type="KEGG" id="opf:CBP31_09850"/>
<accession>A0A1Y0D761</accession>
<dbReference type="PANTHER" id="PTHR21666:SF291">
    <property type="entry name" value="STAGE II SPORULATION PROTEIN Q"/>
    <property type="match status" value="1"/>
</dbReference>
<feature type="transmembrane region" description="Helical" evidence="1">
    <location>
        <begin position="38"/>
        <end position="57"/>
    </location>
</feature>
<dbReference type="InterPro" id="IPR011055">
    <property type="entry name" value="Dup_hybrid_motif"/>
</dbReference>
<dbReference type="InterPro" id="IPR016047">
    <property type="entry name" value="M23ase_b-sheet_dom"/>
</dbReference>
<evidence type="ECO:0000259" key="2">
    <source>
        <dbReference type="Pfam" id="PF01551"/>
    </source>
</evidence>
<dbReference type="AlphaFoldDB" id="A0A1Y0D761"/>
<dbReference type="PANTHER" id="PTHR21666">
    <property type="entry name" value="PEPTIDASE-RELATED"/>
    <property type="match status" value="1"/>
</dbReference>